<evidence type="ECO:0000313" key="2">
    <source>
        <dbReference type="EMBL" id="KAK2945784.1"/>
    </source>
</evidence>
<reference evidence="2 3" key="1">
    <citation type="journal article" date="2022" name="bioRxiv">
        <title>Genomics of Preaxostyla Flagellates Illuminates Evolutionary Transitions and the Path Towards Mitochondrial Loss.</title>
        <authorList>
            <person name="Novak L.V.F."/>
            <person name="Treitli S.C."/>
            <person name="Pyrih J."/>
            <person name="Halakuc P."/>
            <person name="Pipaliya S.V."/>
            <person name="Vacek V."/>
            <person name="Brzon O."/>
            <person name="Soukal P."/>
            <person name="Eme L."/>
            <person name="Dacks J.B."/>
            <person name="Karnkowska A."/>
            <person name="Elias M."/>
            <person name="Hampl V."/>
        </authorList>
    </citation>
    <scope>NUCLEOTIDE SEQUENCE [LARGE SCALE GENOMIC DNA]</scope>
    <source>
        <strain evidence="2">NAU3</strain>
        <tissue evidence="2">Gut</tissue>
    </source>
</reference>
<gene>
    <name evidence="2" type="ORF">BLNAU_19272</name>
</gene>
<proteinExistence type="predicted"/>
<keyword evidence="3" id="KW-1185">Reference proteome</keyword>
<evidence type="ECO:0000313" key="3">
    <source>
        <dbReference type="Proteomes" id="UP001281761"/>
    </source>
</evidence>
<keyword evidence="1" id="KW-1133">Transmembrane helix</keyword>
<sequence>MVSDISPVSDRQYFSVKTDRSVPVRQAYVKLRRKYCEDLKYLPCPMTKKESGSILAIVTFIQIVLLFLVVLQDRTGRTCGPKPIDLV</sequence>
<dbReference type="Proteomes" id="UP001281761">
    <property type="component" value="Unassembled WGS sequence"/>
</dbReference>
<comment type="caution">
    <text evidence="2">The sequence shown here is derived from an EMBL/GenBank/DDBJ whole genome shotgun (WGS) entry which is preliminary data.</text>
</comment>
<protein>
    <submittedName>
        <fullName evidence="2">Uncharacterized protein</fullName>
    </submittedName>
</protein>
<keyword evidence="1" id="KW-0472">Membrane</keyword>
<keyword evidence="1" id="KW-0812">Transmembrane</keyword>
<feature type="transmembrane region" description="Helical" evidence="1">
    <location>
        <begin position="52"/>
        <end position="71"/>
    </location>
</feature>
<evidence type="ECO:0000256" key="1">
    <source>
        <dbReference type="SAM" id="Phobius"/>
    </source>
</evidence>
<organism evidence="2 3">
    <name type="scientific">Blattamonas nauphoetae</name>
    <dbReference type="NCBI Taxonomy" id="2049346"/>
    <lineage>
        <taxon>Eukaryota</taxon>
        <taxon>Metamonada</taxon>
        <taxon>Preaxostyla</taxon>
        <taxon>Oxymonadida</taxon>
        <taxon>Blattamonas</taxon>
    </lineage>
</organism>
<accession>A0ABQ9X201</accession>
<name>A0ABQ9X201_9EUKA</name>
<dbReference type="EMBL" id="JARBJD010000247">
    <property type="protein sequence ID" value="KAK2945784.1"/>
    <property type="molecule type" value="Genomic_DNA"/>
</dbReference>